<reference evidence="1" key="1">
    <citation type="submission" date="2020-03" db="EMBL/GenBank/DDBJ databases">
        <authorList>
            <person name="Weist P."/>
        </authorList>
    </citation>
    <scope>NUCLEOTIDE SEQUENCE</scope>
</reference>
<name>A0A9N7VL30_PLEPL</name>
<sequence length="149" mass="16410">MFPSEKQPETTVRFRARPGLRNNHLFTATIYELKMSNMAARGSAPSGEGSLFCWSAPLHAKTSSCRQVDFFFSDVATEHPCSQGGVSPCPTGVPLVSHWCPTIPEHDQSVRGHRGRSRKLFSAGFRGAQLLIQLLATELMNRTTAGFLM</sequence>
<dbReference type="EMBL" id="CADEAL010004149">
    <property type="protein sequence ID" value="CAB1452958.1"/>
    <property type="molecule type" value="Genomic_DNA"/>
</dbReference>
<protein>
    <submittedName>
        <fullName evidence="1">Uncharacterized protein</fullName>
    </submittedName>
</protein>
<keyword evidence="2" id="KW-1185">Reference proteome</keyword>
<evidence type="ECO:0000313" key="2">
    <source>
        <dbReference type="Proteomes" id="UP001153269"/>
    </source>
</evidence>
<gene>
    <name evidence="1" type="ORF">PLEPLA_LOCUS40708</name>
</gene>
<proteinExistence type="predicted"/>
<evidence type="ECO:0000313" key="1">
    <source>
        <dbReference type="EMBL" id="CAB1452958.1"/>
    </source>
</evidence>
<dbReference type="AlphaFoldDB" id="A0A9N7VL30"/>
<accession>A0A9N7VL30</accession>
<dbReference type="Proteomes" id="UP001153269">
    <property type="component" value="Unassembled WGS sequence"/>
</dbReference>
<comment type="caution">
    <text evidence="1">The sequence shown here is derived from an EMBL/GenBank/DDBJ whole genome shotgun (WGS) entry which is preliminary data.</text>
</comment>
<organism evidence="1 2">
    <name type="scientific">Pleuronectes platessa</name>
    <name type="common">European plaice</name>
    <dbReference type="NCBI Taxonomy" id="8262"/>
    <lineage>
        <taxon>Eukaryota</taxon>
        <taxon>Metazoa</taxon>
        <taxon>Chordata</taxon>
        <taxon>Craniata</taxon>
        <taxon>Vertebrata</taxon>
        <taxon>Euteleostomi</taxon>
        <taxon>Actinopterygii</taxon>
        <taxon>Neopterygii</taxon>
        <taxon>Teleostei</taxon>
        <taxon>Neoteleostei</taxon>
        <taxon>Acanthomorphata</taxon>
        <taxon>Carangaria</taxon>
        <taxon>Pleuronectiformes</taxon>
        <taxon>Pleuronectoidei</taxon>
        <taxon>Pleuronectidae</taxon>
        <taxon>Pleuronectes</taxon>
    </lineage>
</organism>